<keyword evidence="5" id="KW-0597">Phosphoprotein</keyword>
<proteinExistence type="predicted"/>
<dbReference type="GO" id="GO:0009736">
    <property type="term" value="P:cytokinin-activated signaling pathway"/>
    <property type="evidence" value="ECO:0007669"/>
    <property type="project" value="UniProtKB-KW"/>
</dbReference>
<dbReference type="PANTHER" id="PTHR28242:SF13">
    <property type="entry name" value="HISTIDINE-CONTAINING PHOSPHOTRANSFER PROTEIN 5"/>
    <property type="match status" value="1"/>
</dbReference>
<comment type="function">
    <text evidence="6">Functions as a two-component phosphorelay mediators between cytokinin sensor histidine kinases and response regulators (B-type ARRs). Plays an important role in propagating cytokinin signal transduction.</text>
</comment>
<dbReference type="InterPro" id="IPR045871">
    <property type="entry name" value="AHP1-5/YPD1"/>
</dbReference>
<comment type="subcellular location">
    <subcellularLocation>
        <location evidence="6">Cytoplasm</location>
        <location evidence="6">Cytosol</location>
    </subcellularLocation>
    <subcellularLocation>
        <location evidence="6">Nucleus</location>
    </subcellularLocation>
</comment>
<accession>A0AAW1LM04</accession>
<comment type="caution">
    <text evidence="8">The sequence shown here is derived from an EMBL/GenBank/DDBJ whole genome shotgun (WGS) entry which is preliminary data.</text>
</comment>
<protein>
    <recommendedName>
        <fullName evidence="6">Histidine-containing phosphotransfer protein</fullName>
    </recommendedName>
</protein>
<name>A0AAW1LM04_SAPOF</name>
<dbReference type="AlphaFoldDB" id="A0AAW1LM04"/>
<organism evidence="8 9">
    <name type="scientific">Saponaria officinalis</name>
    <name type="common">Common soapwort</name>
    <name type="synonym">Lychnis saponaria</name>
    <dbReference type="NCBI Taxonomy" id="3572"/>
    <lineage>
        <taxon>Eukaryota</taxon>
        <taxon>Viridiplantae</taxon>
        <taxon>Streptophyta</taxon>
        <taxon>Embryophyta</taxon>
        <taxon>Tracheophyta</taxon>
        <taxon>Spermatophyta</taxon>
        <taxon>Magnoliopsida</taxon>
        <taxon>eudicotyledons</taxon>
        <taxon>Gunneridae</taxon>
        <taxon>Pentapetalae</taxon>
        <taxon>Caryophyllales</taxon>
        <taxon>Caryophyllaceae</taxon>
        <taxon>Caryophylleae</taxon>
        <taxon>Saponaria</taxon>
    </lineage>
</organism>
<evidence type="ECO:0000256" key="4">
    <source>
        <dbReference type="ARBA" id="ARBA00023242"/>
    </source>
</evidence>
<dbReference type="InterPro" id="IPR036641">
    <property type="entry name" value="HPT_dom_sf"/>
</dbReference>
<keyword evidence="1" id="KW-0963">Cytoplasm</keyword>
<keyword evidence="4" id="KW-0539">Nucleus</keyword>
<dbReference type="GO" id="GO:0005829">
    <property type="term" value="C:cytosol"/>
    <property type="evidence" value="ECO:0007669"/>
    <property type="project" value="UniProtKB-SubCell"/>
</dbReference>
<evidence type="ECO:0000259" key="7">
    <source>
        <dbReference type="PROSITE" id="PS50894"/>
    </source>
</evidence>
<keyword evidence="3 6" id="KW-0902">Two-component regulatory system</keyword>
<dbReference type="InterPro" id="IPR008207">
    <property type="entry name" value="Sig_transdc_His_kin_Hpt_dom"/>
</dbReference>
<dbReference type="GO" id="GO:0005634">
    <property type="term" value="C:nucleus"/>
    <property type="evidence" value="ECO:0007669"/>
    <property type="project" value="UniProtKB-SubCell"/>
</dbReference>
<feature type="modified residue" description="Phosphohistidine" evidence="5">
    <location>
        <position position="80"/>
    </location>
</feature>
<dbReference type="Gene3D" id="1.20.120.160">
    <property type="entry name" value="HPT domain"/>
    <property type="match status" value="1"/>
</dbReference>
<dbReference type="EMBL" id="JBDFQZ010000004">
    <property type="protein sequence ID" value="KAK9733581.1"/>
    <property type="molecule type" value="Genomic_DNA"/>
</dbReference>
<feature type="domain" description="HPt" evidence="7">
    <location>
        <begin position="39"/>
        <end position="141"/>
    </location>
</feature>
<dbReference type="PANTHER" id="PTHR28242">
    <property type="entry name" value="PHOSPHORELAY INTERMEDIATE PROTEIN YPD1"/>
    <property type="match status" value="1"/>
</dbReference>
<keyword evidence="2 6" id="KW-0932">Cytokinin signaling pathway</keyword>
<evidence type="ECO:0000313" key="8">
    <source>
        <dbReference type="EMBL" id="KAK9733581.1"/>
    </source>
</evidence>
<dbReference type="FunFam" id="1.20.120.160:FF:000001">
    <property type="entry name" value="Histidine-containing phosphotransfer protein 1"/>
    <property type="match status" value="1"/>
</dbReference>
<keyword evidence="9" id="KW-1185">Reference proteome</keyword>
<evidence type="ECO:0000256" key="3">
    <source>
        <dbReference type="ARBA" id="ARBA00023012"/>
    </source>
</evidence>
<dbReference type="Pfam" id="PF01627">
    <property type="entry name" value="Hpt"/>
    <property type="match status" value="1"/>
</dbReference>
<reference evidence="8" key="1">
    <citation type="submission" date="2024-03" db="EMBL/GenBank/DDBJ databases">
        <title>WGS assembly of Saponaria officinalis var. Norfolk2.</title>
        <authorList>
            <person name="Jenkins J."/>
            <person name="Shu S."/>
            <person name="Grimwood J."/>
            <person name="Barry K."/>
            <person name="Goodstein D."/>
            <person name="Schmutz J."/>
            <person name="Leebens-Mack J."/>
            <person name="Osbourn A."/>
        </authorList>
    </citation>
    <scope>NUCLEOTIDE SEQUENCE [LARGE SCALE GENOMIC DNA]</scope>
    <source>
        <strain evidence="8">JIC</strain>
    </source>
</reference>
<evidence type="ECO:0000256" key="1">
    <source>
        <dbReference type="ARBA" id="ARBA00022490"/>
    </source>
</evidence>
<dbReference type="GO" id="GO:0043424">
    <property type="term" value="F:protein histidine kinase binding"/>
    <property type="evidence" value="ECO:0007669"/>
    <property type="project" value="UniProtKB-UniRule"/>
</dbReference>
<evidence type="ECO:0000256" key="2">
    <source>
        <dbReference type="ARBA" id="ARBA00022864"/>
    </source>
</evidence>
<evidence type="ECO:0000313" key="9">
    <source>
        <dbReference type="Proteomes" id="UP001443914"/>
    </source>
</evidence>
<gene>
    <name evidence="8" type="ORF">RND81_04G076400</name>
</gene>
<dbReference type="GO" id="GO:0009927">
    <property type="term" value="F:histidine phosphotransfer kinase activity"/>
    <property type="evidence" value="ECO:0007669"/>
    <property type="project" value="UniProtKB-UniRule"/>
</dbReference>
<comment type="domain">
    <text evidence="6">Histidine-containing phosphotransfer domain (HPt) contains an active histidine that mediates the phosphotransfer.</text>
</comment>
<dbReference type="PROSITE" id="PS50894">
    <property type="entry name" value="HPT"/>
    <property type="match status" value="1"/>
</dbReference>
<dbReference type="SUPFAM" id="SSF47226">
    <property type="entry name" value="Histidine-containing phosphotransfer domain, HPT domain"/>
    <property type="match status" value="1"/>
</dbReference>
<dbReference type="Proteomes" id="UP001443914">
    <property type="component" value="Unassembled WGS sequence"/>
</dbReference>
<dbReference type="CDD" id="cd00088">
    <property type="entry name" value="HPT"/>
    <property type="match status" value="1"/>
</dbReference>
<dbReference type="GO" id="GO:0000160">
    <property type="term" value="P:phosphorelay signal transduction system"/>
    <property type="evidence" value="ECO:0007669"/>
    <property type="project" value="UniProtKB-UniRule"/>
</dbReference>
<evidence type="ECO:0000256" key="6">
    <source>
        <dbReference type="RuleBase" id="RU369004"/>
    </source>
</evidence>
<sequence>MDVVQLLQRQFIDYMTSLYREAYLDDQFTQLQKLADESSPDFVYEVVTLFFQDSEKLIENLAKALEQPVVDFNQVSNHAHQFKGSSSSIGANKVKNICVMFRGYCEEKNRDACLTCLQNLRQEYIVLKKKFEYLFKLEQEIVNNGGTIPTMD</sequence>
<evidence type="ECO:0000256" key="5">
    <source>
        <dbReference type="PROSITE-ProRule" id="PRU00110"/>
    </source>
</evidence>